<feature type="domain" description="D-isomer specific 2-hydroxyacid dehydrogenase NAD-binding" evidence="6">
    <location>
        <begin position="104"/>
        <end position="279"/>
    </location>
</feature>
<evidence type="ECO:0000256" key="4">
    <source>
        <dbReference type="RuleBase" id="RU003719"/>
    </source>
</evidence>
<dbReference type="InterPro" id="IPR036291">
    <property type="entry name" value="NAD(P)-bd_dom_sf"/>
</dbReference>
<comment type="caution">
    <text evidence="7">The sequence shown here is derived from an EMBL/GenBank/DDBJ whole genome shotgun (WGS) entry which is preliminary data.</text>
</comment>
<dbReference type="PANTHER" id="PTHR43333">
    <property type="entry name" value="2-HACID_DH_C DOMAIN-CONTAINING PROTEIN"/>
    <property type="match status" value="1"/>
</dbReference>
<evidence type="ECO:0000259" key="6">
    <source>
        <dbReference type="Pfam" id="PF02826"/>
    </source>
</evidence>
<dbReference type="EMBL" id="JAAITA010000001">
    <property type="protein sequence ID" value="NSJ84803.1"/>
    <property type="molecule type" value="Genomic_DNA"/>
</dbReference>
<sequence>MEKKRILTVIPFTENQKKRLEEAAAGAELCFRDLQSITAEEVKRAEIILGNVPAEMVKEAERLEWLHLNSAGFDDYVKEGILREKTLLTNSSGAYGKAVSEHMFAMLLAMQKKLHLYRDLQRQHMWGDEGEVTSIADSVILVLETGDIGLHFAELAHALGAYVIGVKRTLAPCPDCMDELHVMSELDELLQRADSVVSFLPSTQETRGLFGKKRFALMKEGSFFLNGGRGDLICTEDLCDVLESGHLAGAALDVTSPEPLPKEHRIWDIPTAFITPHISGSYHLPETLRNVVSIAVENVRRYMAGEELKNLVKK</sequence>
<evidence type="ECO:0000259" key="5">
    <source>
        <dbReference type="Pfam" id="PF00389"/>
    </source>
</evidence>
<reference evidence="7 8" key="1">
    <citation type="journal article" date="2020" name="Cell Host Microbe">
        <title>Functional and Genomic Variation between Human-Derived Isolates of Lachnospiraceae Reveals Inter- and Intra-Species Diversity.</title>
        <authorList>
            <person name="Sorbara M.T."/>
            <person name="Littmann E.R."/>
            <person name="Fontana E."/>
            <person name="Moody T.U."/>
            <person name="Kohout C.E."/>
            <person name="Gjonbalaj M."/>
            <person name="Eaton V."/>
            <person name="Seok R."/>
            <person name="Leiner I.M."/>
            <person name="Pamer E.G."/>
        </authorList>
    </citation>
    <scope>NUCLEOTIDE SEQUENCE [LARGE SCALE GENOMIC DNA]</scope>
    <source>
        <strain evidence="7 8">MSK.15.26</strain>
    </source>
</reference>
<accession>A0ABX2I648</accession>
<dbReference type="InterPro" id="IPR006140">
    <property type="entry name" value="D-isomer_DH_NAD-bd"/>
</dbReference>
<evidence type="ECO:0000256" key="1">
    <source>
        <dbReference type="ARBA" id="ARBA00005854"/>
    </source>
</evidence>
<keyword evidence="3" id="KW-0520">NAD</keyword>
<dbReference type="Gene3D" id="3.40.50.720">
    <property type="entry name" value="NAD(P)-binding Rossmann-like Domain"/>
    <property type="match status" value="2"/>
</dbReference>
<comment type="similarity">
    <text evidence="1 4">Belongs to the D-isomer specific 2-hydroxyacid dehydrogenase family.</text>
</comment>
<keyword evidence="2 4" id="KW-0560">Oxidoreductase</keyword>
<dbReference type="SUPFAM" id="SSF52283">
    <property type="entry name" value="Formate/glycerate dehydrogenase catalytic domain-like"/>
    <property type="match status" value="1"/>
</dbReference>
<dbReference type="PANTHER" id="PTHR43333:SF1">
    <property type="entry name" value="D-ISOMER SPECIFIC 2-HYDROXYACID DEHYDROGENASE NAD-BINDING DOMAIN-CONTAINING PROTEIN"/>
    <property type="match status" value="1"/>
</dbReference>
<evidence type="ECO:0000256" key="2">
    <source>
        <dbReference type="ARBA" id="ARBA00023002"/>
    </source>
</evidence>
<keyword evidence="8" id="KW-1185">Reference proteome</keyword>
<dbReference type="InterPro" id="IPR006139">
    <property type="entry name" value="D-isomer_2_OHA_DH_cat_dom"/>
</dbReference>
<protein>
    <submittedName>
        <fullName evidence="7">D-2-hydroxyacid dehydrogenase</fullName>
    </submittedName>
</protein>
<evidence type="ECO:0000256" key="3">
    <source>
        <dbReference type="ARBA" id="ARBA00023027"/>
    </source>
</evidence>
<name>A0ABX2I648_BLAHA</name>
<dbReference type="Pfam" id="PF00389">
    <property type="entry name" value="2-Hacid_dh"/>
    <property type="match status" value="1"/>
</dbReference>
<feature type="domain" description="D-isomer specific 2-hydroxyacid dehydrogenase catalytic" evidence="5">
    <location>
        <begin position="16"/>
        <end position="313"/>
    </location>
</feature>
<evidence type="ECO:0000313" key="7">
    <source>
        <dbReference type="EMBL" id="NSJ84803.1"/>
    </source>
</evidence>
<dbReference type="Pfam" id="PF02826">
    <property type="entry name" value="2-Hacid_dh_C"/>
    <property type="match status" value="1"/>
</dbReference>
<dbReference type="SUPFAM" id="SSF51735">
    <property type="entry name" value="NAD(P)-binding Rossmann-fold domains"/>
    <property type="match status" value="1"/>
</dbReference>
<organism evidence="7 8">
    <name type="scientific">Blautia hansenii</name>
    <name type="common">Ruminococcus hansenii</name>
    <dbReference type="NCBI Taxonomy" id="1322"/>
    <lineage>
        <taxon>Bacteria</taxon>
        <taxon>Bacillati</taxon>
        <taxon>Bacillota</taxon>
        <taxon>Clostridia</taxon>
        <taxon>Lachnospirales</taxon>
        <taxon>Lachnospiraceae</taxon>
        <taxon>Blautia</taxon>
    </lineage>
</organism>
<gene>
    <name evidence="7" type="ORF">G5A70_01085</name>
</gene>
<dbReference type="CDD" id="cd05300">
    <property type="entry name" value="2-Hacid_dh_1"/>
    <property type="match status" value="1"/>
</dbReference>
<dbReference type="Proteomes" id="UP000822142">
    <property type="component" value="Unassembled WGS sequence"/>
</dbReference>
<evidence type="ECO:0000313" key="8">
    <source>
        <dbReference type="Proteomes" id="UP000822142"/>
    </source>
</evidence>
<proteinExistence type="inferred from homology"/>
<dbReference type="RefSeq" id="WP_173747277.1">
    <property type="nucleotide sequence ID" value="NZ_JAAITA010000001.1"/>
</dbReference>